<reference evidence="1 2" key="1">
    <citation type="submission" date="2019-02" db="EMBL/GenBank/DDBJ databases">
        <title>Prokaryotic population dynamics and viral predation in marine succession experiment using metagenomics: the confinement effect.</title>
        <authorList>
            <person name="Haro-Moreno J.M."/>
            <person name="Rodriguez-Valera F."/>
            <person name="Lopez-Perez M."/>
        </authorList>
    </citation>
    <scope>NUCLEOTIDE SEQUENCE [LARGE SCALE GENOMIC DNA]</scope>
    <source>
        <strain evidence="1">MED-G163</strain>
    </source>
</reference>
<evidence type="ECO:0000313" key="2">
    <source>
        <dbReference type="Proteomes" id="UP000315782"/>
    </source>
</evidence>
<dbReference type="Gene3D" id="3.40.50.720">
    <property type="entry name" value="NAD(P)-binding Rossmann-like Domain"/>
    <property type="match status" value="1"/>
</dbReference>
<organism evidence="1 2">
    <name type="scientific">SAR86 cluster bacterium</name>
    <dbReference type="NCBI Taxonomy" id="2030880"/>
    <lineage>
        <taxon>Bacteria</taxon>
        <taxon>Pseudomonadati</taxon>
        <taxon>Pseudomonadota</taxon>
        <taxon>Gammaproteobacteria</taxon>
        <taxon>SAR86 cluster</taxon>
    </lineage>
</organism>
<gene>
    <name evidence="1" type="ORF">EVA96_00575</name>
</gene>
<dbReference type="AlphaFoldDB" id="A0A520MPZ3"/>
<comment type="caution">
    <text evidence="1">The sequence shown here is derived from an EMBL/GenBank/DDBJ whole genome shotgun (WGS) entry which is preliminary data.</text>
</comment>
<accession>A0A520MPZ3</accession>
<proteinExistence type="predicted"/>
<evidence type="ECO:0000313" key="1">
    <source>
        <dbReference type="EMBL" id="RZO23294.1"/>
    </source>
</evidence>
<dbReference type="Proteomes" id="UP000315782">
    <property type="component" value="Unassembled WGS sequence"/>
</dbReference>
<protein>
    <recommendedName>
        <fullName evidence="3">NAD(P)-dependent oxidoreductase</fullName>
    </recommendedName>
</protein>
<sequence length="223" mass="25674">MSKNILIIGFGDIGRRVKSKLDDKYVVYAINRNPKKEDGVKSFYWDWTSGNNFNFKGIMFDSVILIPKPSNMNEDGYRIGFIKALAHINNSLLNVEFHKLIAISSTRVYGSEQHGMLNENIELLPSDFRGSIIKDYEKLLTKTYQKKLIILRFAGLYDETTKTKPFNGLHRKNAAKVINFFVKNENTDIDEHIFNCCEDVVLDDSKKCISNTRIKEAGFLFEI</sequence>
<dbReference type="EMBL" id="SHBI01000001">
    <property type="protein sequence ID" value="RZO23294.1"/>
    <property type="molecule type" value="Genomic_DNA"/>
</dbReference>
<dbReference type="SUPFAM" id="SSF51735">
    <property type="entry name" value="NAD(P)-binding Rossmann-fold domains"/>
    <property type="match status" value="1"/>
</dbReference>
<name>A0A520MPZ3_9GAMM</name>
<dbReference type="InterPro" id="IPR036291">
    <property type="entry name" value="NAD(P)-bd_dom_sf"/>
</dbReference>
<evidence type="ECO:0008006" key="3">
    <source>
        <dbReference type="Google" id="ProtNLM"/>
    </source>
</evidence>